<proteinExistence type="predicted"/>
<dbReference type="AlphaFoldDB" id="A0AA36GRU7"/>
<feature type="signal peptide" evidence="2">
    <location>
        <begin position="1"/>
        <end position="22"/>
    </location>
</feature>
<dbReference type="Proteomes" id="UP001176961">
    <property type="component" value="Unassembled WGS sequence"/>
</dbReference>
<feature type="chain" id="PRO_5041409735" evidence="2">
    <location>
        <begin position="23"/>
        <end position="206"/>
    </location>
</feature>
<gene>
    <name evidence="3" type="ORF">CYNAS_LOCUS8998</name>
</gene>
<accession>A0AA36GRU7</accession>
<evidence type="ECO:0000256" key="1">
    <source>
        <dbReference type="SAM" id="MobiDB-lite"/>
    </source>
</evidence>
<feature type="region of interest" description="Disordered" evidence="1">
    <location>
        <begin position="148"/>
        <end position="171"/>
    </location>
</feature>
<sequence length="206" mass="23603">MNTNLFALFYIFALLSPAPVRSFDGKMQQQIGRKPSNRYMLWLNFLQQSMRAMEKDSRGFVTMAGFLGLLDEPAQLDRRPPLRNKADLSPAADFSFSQGMYNLARNPETRHQLAMRFAYAMLEASEKDPPKFLQMSSYLGLLDDPAQDEVKDGQQWPDQGKILPRPTQGKIPPEFQQQWPLRGLTRQGPLWPAQIGMLPQPFFPII</sequence>
<comment type="caution">
    <text evidence="3">The sequence shown here is derived from an EMBL/GenBank/DDBJ whole genome shotgun (WGS) entry which is preliminary data.</text>
</comment>
<evidence type="ECO:0000256" key="2">
    <source>
        <dbReference type="SAM" id="SignalP"/>
    </source>
</evidence>
<keyword evidence="4" id="KW-1185">Reference proteome</keyword>
<protein>
    <submittedName>
        <fullName evidence="3">Uncharacterized protein</fullName>
    </submittedName>
</protein>
<reference evidence="3" key="1">
    <citation type="submission" date="2023-07" db="EMBL/GenBank/DDBJ databases">
        <authorList>
            <consortium name="CYATHOMIX"/>
        </authorList>
    </citation>
    <scope>NUCLEOTIDE SEQUENCE</scope>
    <source>
        <strain evidence="3">N/A</strain>
    </source>
</reference>
<organism evidence="3 4">
    <name type="scientific">Cylicocyclus nassatus</name>
    <name type="common">Nematode worm</name>
    <dbReference type="NCBI Taxonomy" id="53992"/>
    <lineage>
        <taxon>Eukaryota</taxon>
        <taxon>Metazoa</taxon>
        <taxon>Ecdysozoa</taxon>
        <taxon>Nematoda</taxon>
        <taxon>Chromadorea</taxon>
        <taxon>Rhabditida</taxon>
        <taxon>Rhabditina</taxon>
        <taxon>Rhabditomorpha</taxon>
        <taxon>Strongyloidea</taxon>
        <taxon>Strongylidae</taxon>
        <taxon>Cylicocyclus</taxon>
    </lineage>
</organism>
<dbReference type="EMBL" id="CATQJL010000223">
    <property type="protein sequence ID" value="CAJ0597015.1"/>
    <property type="molecule type" value="Genomic_DNA"/>
</dbReference>
<evidence type="ECO:0000313" key="4">
    <source>
        <dbReference type="Proteomes" id="UP001176961"/>
    </source>
</evidence>
<evidence type="ECO:0000313" key="3">
    <source>
        <dbReference type="EMBL" id="CAJ0597015.1"/>
    </source>
</evidence>
<keyword evidence="2" id="KW-0732">Signal</keyword>
<name>A0AA36GRU7_CYLNA</name>